<organism evidence="1 2">
    <name type="scientific">Shewanella glacialipiscicola</name>
    <dbReference type="NCBI Taxonomy" id="614069"/>
    <lineage>
        <taxon>Bacteria</taxon>
        <taxon>Pseudomonadati</taxon>
        <taxon>Pseudomonadota</taxon>
        <taxon>Gammaproteobacteria</taxon>
        <taxon>Alteromonadales</taxon>
        <taxon>Shewanellaceae</taxon>
        <taxon>Shewanella</taxon>
    </lineage>
</organism>
<name>A0ABQ6J2F0_9GAMM</name>
<accession>A0ABQ6J2F0</accession>
<dbReference type="RefSeq" id="WP_284306185.1">
    <property type="nucleotide sequence ID" value="NZ_BSUY01000001.1"/>
</dbReference>
<proteinExistence type="predicted"/>
<dbReference type="EMBL" id="BSUY01000001">
    <property type="protein sequence ID" value="GMA81021.1"/>
    <property type="molecule type" value="Genomic_DNA"/>
</dbReference>
<reference evidence="2" key="1">
    <citation type="journal article" date="2019" name="Int. J. Syst. Evol. Microbiol.">
        <title>The Global Catalogue of Microorganisms (GCM) 10K type strain sequencing project: providing services to taxonomists for standard genome sequencing and annotation.</title>
        <authorList>
            <consortium name="The Broad Institute Genomics Platform"/>
            <consortium name="The Broad Institute Genome Sequencing Center for Infectious Disease"/>
            <person name="Wu L."/>
            <person name="Ma J."/>
        </authorList>
    </citation>
    <scope>NUCLEOTIDE SEQUENCE [LARGE SCALE GENOMIC DNA]</scope>
    <source>
        <strain evidence="2">NBRC 102030</strain>
    </source>
</reference>
<keyword evidence="2" id="KW-1185">Reference proteome</keyword>
<dbReference type="Proteomes" id="UP001157046">
    <property type="component" value="Unassembled WGS sequence"/>
</dbReference>
<evidence type="ECO:0000313" key="2">
    <source>
        <dbReference type="Proteomes" id="UP001157046"/>
    </source>
</evidence>
<gene>
    <name evidence="1" type="ORF">GCM10025855_05540</name>
</gene>
<evidence type="ECO:0008006" key="3">
    <source>
        <dbReference type="Google" id="ProtNLM"/>
    </source>
</evidence>
<sequence>MSETDIFIPNIIDLTFDVLDHFGQEEVTAEIESTQQLDIYRKVSTDVIALLRYQHHQEHKATLNNMLFAQVVTAIEAYLASSFISTVVNSDLLIRRLVETDPELAKRQFSLKEIFTQWEDLKFLVARYLKDLIFHDLKKIKPMYFSVLDIDFGNIEWLFKAILIRHDCVHRNGFDKDGNQHQIESDAIIELVKQCTHLVSQIEEHLSAR</sequence>
<protein>
    <recommendedName>
        <fullName evidence="3">RiboL-PSP-HEPN domain-containing protein</fullName>
    </recommendedName>
</protein>
<comment type="caution">
    <text evidence="1">The sequence shown here is derived from an EMBL/GenBank/DDBJ whole genome shotgun (WGS) entry which is preliminary data.</text>
</comment>
<evidence type="ECO:0000313" key="1">
    <source>
        <dbReference type="EMBL" id="GMA81021.1"/>
    </source>
</evidence>